<reference evidence="3" key="1">
    <citation type="submission" date="2020-04" db="EMBL/GenBank/DDBJ databases">
        <authorList>
            <person name="Chiriac C."/>
            <person name="Salcher M."/>
            <person name="Ghai R."/>
            <person name="Kavagutti S V."/>
        </authorList>
    </citation>
    <scope>NUCLEOTIDE SEQUENCE</scope>
</reference>
<dbReference type="EMBL" id="LR796347">
    <property type="protein sequence ID" value="CAB4138722.1"/>
    <property type="molecule type" value="Genomic_DNA"/>
</dbReference>
<accession>A0A6J5NQ29</accession>
<evidence type="ECO:0000313" key="3">
    <source>
        <dbReference type="EMBL" id="CAB4161910.1"/>
    </source>
</evidence>
<gene>
    <name evidence="2" type="ORF">UFOVP333_23</name>
    <name evidence="3" type="ORF">UFOVP792_8</name>
</gene>
<evidence type="ECO:0000313" key="2">
    <source>
        <dbReference type="EMBL" id="CAB4138722.1"/>
    </source>
</evidence>
<sequence>MTLTPEDLAFLKKIGQTPEAPATPKPVTTKKDEE</sequence>
<proteinExistence type="predicted"/>
<dbReference type="EMBL" id="LR796729">
    <property type="protein sequence ID" value="CAB4161910.1"/>
    <property type="molecule type" value="Genomic_DNA"/>
</dbReference>
<organism evidence="3">
    <name type="scientific">uncultured Caudovirales phage</name>
    <dbReference type="NCBI Taxonomy" id="2100421"/>
    <lineage>
        <taxon>Viruses</taxon>
        <taxon>Duplodnaviria</taxon>
        <taxon>Heunggongvirae</taxon>
        <taxon>Uroviricota</taxon>
        <taxon>Caudoviricetes</taxon>
        <taxon>Peduoviridae</taxon>
        <taxon>Maltschvirus</taxon>
        <taxon>Maltschvirus maltsch</taxon>
    </lineage>
</organism>
<name>A0A6J5NQ29_9CAUD</name>
<feature type="region of interest" description="Disordered" evidence="1">
    <location>
        <begin position="12"/>
        <end position="34"/>
    </location>
</feature>
<evidence type="ECO:0000256" key="1">
    <source>
        <dbReference type="SAM" id="MobiDB-lite"/>
    </source>
</evidence>
<protein>
    <submittedName>
        <fullName evidence="3">Uncharacterized protein</fullName>
    </submittedName>
</protein>